<accession>A0A382KJ61</accession>
<gene>
    <name evidence="1" type="ORF">METZ01_LOCUS277040</name>
</gene>
<reference evidence="1" key="1">
    <citation type="submission" date="2018-05" db="EMBL/GenBank/DDBJ databases">
        <authorList>
            <person name="Lanie J.A."/>
            <person name="Ng W.-L."/>
            <person name="Kazmierczak K.M."/>
            <person name="Andrzejewski T.M."/>
            <person name="Davidsen T.M."/>
            <person name="Wayne K.J."/>
            <person name="Tettelin H."/>
            <person name="Glass J.I."/>
            <person name="Rusch D."/>
            <person name="Podicherti R."/>
            <person name="Tsui H.-C.T."/>
            <person name="Winkler M.E."/>
        </authorList>
    </citation>
    <scope>NUCLEOTIDE SEQUENCE</scope>
</reference>
<evidence type="ECO:0000313" key="1">
    <source>
        <dbReference type="EMBL" id="SVC24186.1"/>
    </source>
</evidence>
<proteinExistence type="predicted"/>
<feature type="non-terminal residue" evidence="1">
    <location>
        <position position="1"/>
    </location>
</feature>
<organism evidence="1">
    <name type="scientific">marine metagenome</name>
    <dbReference type="NCBI Taxonomy" id="408172"/>
    <lineage>
        <taxon>unclassified sequences</taxon>
        <taxon>metagenomes</taxon>
        <taxon>ecological metagenomes</taxon>
    </lineage>
</organism>
<dbReference type="EMBL" id="UINC01080859">
    <property type="protein sequence ID" value="SVC24186.1"/>
    <property type="molecule type" value="Genomic_DNA"/>
</dbReference>
<dbReference type="AlphaFoldDB" id="A0A382KJ61"/>
<protein>
    <submittedName>
        <fullName evidence="1">Uncharacterized protein</fullName>
    </submittedName>
</protein>
<name>A0A382KJ61_9ZZZZ</name>
<sequence>FRIKAIFLSIYIITDEPESSLWRISK</sequence>